<feature type="binding site" evidence="8">
    <location>
        <position position="281"/>
    </location>
    <ligand>
        <name>ATP</name>
        <dbReference type="ChEBI" id="CHEBI:30616"/>
    </ligand>
</feature>
<evidence type="ECO:0000256" key="6">
    <source>
        <dbReference type="ARBA" id="ARBA00022840"/>
    </source>
</evidence>
<evidence type="ECO:0000313" key="10">
    <source>
        <dbReference type="Proteomes" id="UP001548189"/>
    </source>
</evidence>
<evidence type="ECO:0000256" key="2">
    <source>
        <dbReference type="ARBA" id="ARBA00022679"/>
    </source>
</evidence>
<gene>
    <name evidence="8" type="primary">ydiU</name>
    <name evidence="8" type="synonym">selO</name>
    <name evidence="9" type="ORF">ABVT43_12620</name>
</gene>
<evidence type="ECO:0000256" key="7">
    <source>
        <dbReference type="ARBA" id="ARBA00022842"/>
    </source>
</evidence>
<keyword evidence="2 8" id="KW-0808">Transferase</keyword>
<dbReference type="Pfam" id="PF02696">
    <property type="entry name" value="SelO"/>
    <property type="match status" value="1"/>
</dbReference>
<proteinExistence type="inferred from homology"/>
<keyword evidence="10" id="KW-1185">Reference proteome</keyword>
<dbReference type="PANTHER" id="PTHR32057:SF14">
    <property type="entry name" value="PROTEIN ADENYLYLTRANSFERASE SELO, MITOCHONDRIAL"/>
    <property type="match status" value="1"/>
</dbReference>
<keyword evidence="5 8" id="KW-0547">Nucleotide-binding</keyword>
<comment type="cofactor">
    <cofactor evidence="8">
        <name>Mg(2+)</name>
        <dbReference type="ChEBI" id="CHEBI:18420"/>
    </cofactor>
    <cofactor evidence="8">
        <name>Mn(2+)</name>
        <dbReference type="ChEBI" id="CHEBI:29035"/>
    </cofactor>
</comment>
<accession>A0ABV2BVL2</accession>
<comment type="catalytic activity">
    <reaction evidence="8">
        <text>L-histidyl-[protein] + UTP = N(tele)-(5'-uridylyl)-L-histidyl-[protein] + diphosphate</text>
        <dbReference type="Rhea" id="RHEA:83891"/>
        <dbReference type="Rhea" id="RHEA-COMP:9745"/>
        <dbReference type="Rhea" id="RHEA-COMP:20239"/>
        <dbReference type="ChEBI" id="CHEBI:29979"/>
        <dbReference type="ChEBI" id="CHEBI:33019"/>
        <dbReference type="ChEBI" id="CHEBI:46398"/>
        <dbReference type="ChEBI" id="CHEBI:233474"/>
    </reaction>
</comment>
<comment type="catalytic activity">
    <reaction evidence="8">
        <text>L-tyrosyl-[protein] + UTP = O-(5'-uridylyl)-L-tyrosyl-[protein] + diphosphate</text>
        <dbReference type="Rhea" id="RHEA:83887"/>
        <dbReference type="Rhea" id="RHEA-COMP:10136"/>
        <dbReference type="Rhea" id="RHEA-COMP:20238"/>
        <dbReference type="ChEBI" id="CHEBI:33019"/>
        <dbReference type="ChEBI" id="CHEBI:46398"/>
        <dbReference type="ChEBI" id="CHEBI:46858"/>
        <dbReference type="ChEBI" id="CHEBI:90602"/>
    </reaction>
</comment>
<keyword evidence="8" id="KW-0464">Manganese</keyword>
<feature type="binding site" evidence="8">
    <location>
        <position position="194"/>
    </location>
    <ligand>
        <name>ATP</name>
        <dbReference type="ChEBI" id="CHEBI:30616"/>
    </ligand>
</feature>
<feature type="binding site" evidence="8">
    <location>
        <position position="124"/>
    </location>
    <ligand>
        <name>ATP</name>
        <dbReference type="ChEBI" id="CHEBI:30616"/>
    </ligand>
</feature>
<dbReference type="NCBIfam" id="NF000658">
    <property type="entry name" value="PRK00029.1"/>
    <property type="match status" value="1"/>
</dbReference>
<feature type="active site" description="Proton acceptor" evidence="8">
    <location>
        <position position="271"/>
    </location>
</feature>
<feature type="binding site" evidence="8">
    <location>
        <position position="137"/>
    </location>
    <ligand>
        <name>ATP</name>
        <dbReference type="ChEBI" id="CHEBI:30616"/>
    </ligand>
</feature>
<comment type="catalytic activity">
    <reaction evidence="8">
        <text>L-seryl-[protein] + ATP = 3-O-(5'-adenylyl)-L-seryl-[protein] + diphosphate</text>
        <dbReference type="Rhea" id="RHEA:58120"/>
        <dbReference type="Rhea" id="RHEA-COMP:9863"/>
        <dbReference type="Rhea" id="RHEA-COMP:15073"/>
        <dbReference type="ChEBI" id="CHEBI:29999"/>
        <dbReference type="ChEBI" id="CHEBI:30616"/>
        <dbReference type="ChEBI" id="CHEBI:33019"/>
        <dbReference type="ChEBI" id="CHEBI:142516"/>
        <dbReference type="EC" id="2.7.7.108"/>
    </reaction>
</comment>
<dbReference type="RefSeq" id="WP_353896561.1">
    <property type="nucleotide sequence ID" value="NZ_JBEVCJ010000015.1"/>
</dbReference>
<keyword evidence="4 8" id="KW-0479">Metal-binding</keyword>
<feature type="binding site" evidence="8">
    <location>
        <position position="104"/>
    </location>
    <ligand>
        <name>ATP</name>
        <dbReference type="ChEBI" id="CHEBI:30616"/>
    </ligand>
</feature>
<name>A0ABV2BVL2_9GAMM</name>
<reference evidence="9 10" key="1">
    <citation type="submission" date="2024-06" db="EMBL/GenBank/DDBJ databases">
        <authorList>
            <person name="Li F."/>
        </authorList>
    </citation>
    <scope>NUCLEOTIDE SEQUENCE [LARGE SCALE GENOMIC DNA]</scope>
    <source>
        <strain evidence="9 10">GXAS 311</strain>
    </source>
</reference>
<feature type="binding site" evidence="8">
    <location>
        <position position="272"/>
    </location>
    <ligand>
        <name>Mg(2+)</name>
        <dbReference type="ChEBI" id="CHEBI:18420"/>
    </ligand>
</feature>
<keyword evidence="3 8" id="KW-0548">Nucleotidyltransferase</keyword>
<evidence type="ECO:0000256" key="8">
    <source>
        <dbReference type="HAMAP-Rule" id="MF_00692"/>
    </source>
</evidence>
<evidence type="ECO:0000256" key="5">
    <source>
        <dbReference type="ARBA" id="ARBA00022741"/>
    </source>
</evidence>
<feature type="binding site" evidence="8">
    <location>
        <position position="101"/>
    </location>
    <ligand>
        <name>ATP</name>
        <dbReference type="ChEBI" id="CHEBI:30616"/>
    </ligand>
</feature>
<feature type="binding site" evidence="8">
    <location>
        <position position="136"/>
    </location>
    <ligand>
        <name>ATP</name>
        <dbReference type="ChEBI" id="CHEBI:30616"/>
    </ligand>
</feature>
<comment type="function">
    <text evidence="8">Nucleotidyltransferase involved in the post-translational modification of proteins. It can catalyze the addition of adenosine monophosphate (AMP) or uridine monophosphate (UMP) to a protein, resulting in modifications known as AMPylation and UMPylation.</text>
</comment>
<dbReference type="InterPro" id="IPR003846">
    <property type="entry name" value="SelO"/>
</dbReference>
<comment type="catalytic activity">
    <reaction evidence="8">
        <text>L-seryl-[protein] + UTP = O-(5'-uridylyl)-L-seryl-[protein] + diphosphate</text>
        <dbReference type="Rhea" id="RHEA:64604"/>
        <dbReference type="Rhea" id="RHEA-COMP:9863"/>
        <dbReference type="Rhea" id="RHEA-COMP:16635"/>
        <dbReference type="ChEBI" id="CHEBI:29999"/>
        <dbReference type="ChEBI" id="CHEBI:33019"/>
        <dbReference type="ChEBI" id="CHEBI:46398"/>
        <dbReference type="ChEBI" id="CHEBI:156051"/>
    </reaction>
</comment>
<feature type="binding site" evidence="8">
    <location>
        <position position="281"/>
    </location>
    <ligand>
        <name>Mg(2+)</name>
        <dbReference type="ChEBI" id="CHEBI:18420"/>
    </ligand>
</feature>
<keyword evidence="6 8" id="KW-0067">ATP-binding</keyword>
<keyword evidence="7 8" id="KW-0460">Magnesium</keyword>
<evidence type="ECO:0000256" key="3">
    <source>
        <dbReference type="ARBA" id="ARBA00022695"/>
    </source>
</evidence>
<feature type="binding site" evidence="8">
    <location>
        <position position="201"/>
    </location>
    <ligand>
        <name>ATP</name>
        <dbReference type="ChEBI" id="CHEBI:30616"/>
    </ligand>
</feature>
<dbReference type="HAMAP" id="MF_00692">
    <property type="entry name" value="SelO"/>
    <property type="match status" value="1"/>
</dbReference>
<organism evidence="9 10">
    <name type="scientific">Aliikangiella maris</name>
    <dbReference type="NCBI Taxonomy" id="3162458"/>
    <lineage>
        <taxon>Bacteria</taxon>
        <taxon>Pseudomonadati</taxon>
        <taxon>Pseudomonadota</taxon>
        <taxon>Gammaproteobacteria</taxon>
        <taxon>Oceanospirillales</taxon>
        <taxon>Pleioneaceae</taxon>
        <taxon>Aliikangiella</taxon>
    </lineage>
</organism>
<sequence length="535" mass="60707">MSSLKFNNRFTQQLPADSETSNFVRQVSGACFSWVKPTQVCNPQLISVSPDVVELLGMSITETQSEWFLQAFSGNQLLPQMKSYAMCYGGHQFGHWAGQLGDGRAINLAEVVDIHGKNQTLQLKGAGLTPYSRTADGLAVLRSSVREFLCSEAMYYLGVPTTRALSLMLSGEQVWRDMFYDGNPQQEPGAIVCRVAPSFVRFGNFQILAARQEQSLLKQLMDYTISYDFPHLGAPDIEVYEQWFREICQLTLQMIVNWMRVGFVHGVMNTDNMSILGLTIDYGPYGWLENYDPQWTPNTTDAKGRRYSFGNQPGIAQWNLFQLANAIAPVIGRADALEEALQEFGVLYTQLSHSMYCQKLGLSVVAEQAVEHKQQSELISQLLDILTLSEIDMTIFFRLLSGISQNMDESFTDNHANWMDFFEAAIYQPIHFKDNALESLNEWMRGYIKQINQQPITDEQRQTQMNQVNPKFVLRNYLAQQAIDKAANGDYSEIEKLLKIMQKPYDEQPENVAYAKKRPDWAKQKAGCSMLSCSS</sequence>
<dbReference type="EC" id="2.7.7.-" evidence="8"/>
<evidence type="ECO:0000256" key="1">
    <source>
        <dbReference type="ARBA" id="ARBA00009747"/>
    </source>
</evidence>
<feature type="binding site" evidence="8">
    <location>
        <position position="103"/>
    </location>
    <ligand>
        <name>ATP</name>
        <dbReference type="ChEBI" id="CHEBI:30616"/>
    </ligand>
</feature>
<comment type="similarity">
    <text evidence="1 8">Belongs to the SELO family.</text>
</comment>
<protein>
    <recommendedName>
        <fullName evidence="8">Protein nucleotidyltransferase YdiU</fullName>
        <ecNumber evidence="8">2.7.7.-</ecNumber>
    </recommendedName>
    <alternativeName>
        <fullName evidence="8">Protein adenylyltransferase YdiU</fullName>
        <ecNumber evidence="8">2.7.7.108</ecNumber>
    </alternativeName>
    <alternativeName>
        <fullName evidence="8">Protein uridylyltransferase YdiU</fullName>
        <ecNumber evidence="8">2.7.7.-</ecNumber>
    </alternativeName>
</protein>
<dbReference type="EC" id="2.7.7.108" evidence="8"/>
<evidence type="ECO:0000313" key="9">
    <source>
        <dbReference type="EMBL" id="MET1255976.1"/>
    </source>
</evidence>
<dbReference type="PANTHER" id="PTHR32057">
    <property type="entry name" value="PROTEIN ADENYLYLTRANSFERASE SELO, MITOCHONDRIAL"/>
    <property type="match status" value="1"/>
</dbReference>
<evidence type="ECO:0000256" key="4">
    <source>
        <dbReference type="ARBA" id="ARBA00022723"/>
    </source>
</evidence>
<dbReference type="Proteomes" id="UP001548189">
    <property type="component" value="Unassembled WGS sequence"/>
</dbReference>
<comment type="catalytic activity">
    <reaction evidence="8">
        <text>L-threonyl-[protein] + ATP = 3-O-(5'-adenylyl)-L-threonyl-[protein] + diphosphate</text>
        <dbReference type="Rhea" id="RHEA:54292"/>
        <dbReference type="Rhea" id="RHEA-COMP:11060"/>
        <dbReference type="Rhea" id="RHEA-COMP:13847"/>
        <dbReference type="ChEBI" id="CHEBI:30013"/>
        <dbReference type="ChEBI" id="CHEBI:30616"/>
        <dbReference type="ChEBI" id="CHEBI:33019"/>
        <dbReference type="ChEBI" id="CHEBI:138113"/>
        <dbReference type="EC" id="2.7.7.108"/>
    </reaction>
</comment>
<dbReference type="EMBL" id="JBEVCJ010000015">
    <property type="protein sequence ID" value="MET1255976.1"/>
    <property type="molecule type" value="Genomic_DNA"/>
</dbReference>
<comment type="catalytic activity">
    <reaction evidence="8">
        <text>L-tyrosyl-[protein] + ATP = O-(5'-adenylyl)-L-tyrosyl-[protein] + diphosphate</text>
        <dbReference type="Rhea" id="RHEA:54288"/>
        <dbReference type="Rhea" id="RHEA-COMP:10136"/>
        <dbReference type="Rhea" id="RHEA-COMP:13846"/>
        <dbReference type="ChEBI" id="CHEBI:30616"/>
        <dbReference type="ChEBI" id="CHEBI:33019"/>
        <dbReference type="ChEBI" id="CHEBI:46858"/>
        <dbReference type="ChEBI" id="CHEBI:83624"/>
        <dbReference type="EC" id="2.7.7.108"/>
    </reaction>
</comment>
<comment type="caution">
    <text evidence="9">The sequence shown here is derived from an EMBL/GenBank/DDBJ whole genome shotgun (WGS) entry which is preliminary data.</text>
</comment>
<dbReference type="GO" id="GO:0016779">
    <property type="term" value="F:nucleotidyltransferase activity"/>
    <property type="evidence" value="ECO:0007669"/>
    <property type="project" value="UniProtKB-KW"/>
</dbReference>